<dbReference type="InterPro" id="IPR052030">
    <property type="entry name" value="Peptidase_M20/M20A_hydrolases"/>
</dbReference>
<keyword evidence="3" id="KW-0378">Hydrolase</keyword>
<proteinExistence type="predicted"/>
<feature type="domain" description="Peptidase M20 dimerisation" evidence="2">
    <location>
        <begin position="193"/>
        <end position="282"/>
    </location>
</feature>
<dbReference type="GO" id="GO:0016805">
    <property type="term" value="F:dipeptidase activity"/>
    <property type="evidence" value="ECO:0007669"/>
    <property type="project" value="TreeGrafter"/>
</dbReference>
<dbReference type="AlphaFoldDB" id="V4GSQ4"/>
<dbReference type="eggNOG" id="arCOG01108">
    <property type="taxonomic scope" value="Archaea"/>
</dbReference>
<dbReference type="GO" id="GO:0071713">
    <property type="term" value="F:para-aminobenzoyl-glutamate hydrolase activity"/>
    <property type="evidence" value="ECO:0007669"/>
    <property type="project" value="TreeGrafter"/>
</dbReference>
<dbReference type="PIRSF" id="PIRSF037227">
    <property type="entry name" value="Aminobenzoyl-glu_utiliz_pB"/>
    <property type="match status" value="1"/>
</dbReference>
<dbReference type="Proteomes" id="UP000017840">
    <property type="component" value="Unassembled WGS sequence"/>
</dbReference>
<dbReference type="OrthoDB" id="56239at2157"/>
<dbReference type="RefSeq" id="WP_023394695.1">
    <property type="nucleotide sequence ID" value="NZ_ASGZ01000034.1"/>
</dbReference>
<keyword evidence="4" id="KW-1185">Reference proteome</keyword>
<dbReference type="InterPro" id="IPR017145">
    <property type="entry name" value="Aminobenzoyl-glu_utiliz_pB"/>
</dbReference>
<dbReference type="NCBIfam" id="TIGR01891">
    <property type="entry name" value="amidohydrolases"/>
    <property type="match status" value="1"/>
</dbReference>
<accession>V4GSQ4</accession>
<dbReference type="GO" id="GO:0046657">
    <property type="term" value="P:folic acid catabolic process"/>
    <property type="evidence" value="ECO:0007669"/>
    <property type="project" value="TreeGrafter"/>
</dbReference>
<protein>
    <submittedName>
        <fullName evidence="3">Amidohydrolase</fullName>
    </submittedName>
</protein>
<evidence type="ECO:0000259" key="2">
    <source>
        <dbReference type="Pfam" id="PF07687"/>
    </source>
</evidence>
<gene>
    <name evidence="3" type="ORF">K933_10562</name>
</gene>
<evidence type="ECO:0000256" key="1">
    <source>
        <dbReference type="SAM" id="MobiDB-lite"/>
    </source>
</evidence>
<dbReference type="Gene3D" id="3.30.70.360">
    <property type="match status" value="1"/>
</dbReference>
<sequence length="477" mass="50717">MPDDTTGGAKARLFDAVERRRDRLTDLSRRIWEEPEVALRETESARRLREALREEGFEVETGVGGMETAFVARYGEGDPTVATMGEFDALPGMSQTATAERDPREPGAPGHGCGHNLFGVGSLGGALAVRDAIERGDCGGTVVYFGTPAEEAGGGKVYMVRDGAFDGVDAVVSWHPGWYNAPGKGSCLAVDAYEVAFEGETSHAAAAPEAGRSALDGVHLLNTGIEFMREHVPEAARIHYVVSEGGGAANVVPAAATTECLVRAPDRAQVERIGGWVRDIAEGAALMSRTDVEVTKTSAMYGVLPNHALADRIRANMDQVHRAGGISLSDDQREFSADLRASLGDVSLGRLPAEYHDEVRNRAMYTEPLDAPDEGTTGSYSTDSGDVSWTVPLGRFTAATWPVGTPAHSWQAVAAGRDLGTEGALFAAKTIAATLYDLLVDGELRTAARAEFDDRTGERGYDCGLPADANPYELVSR</sequence>
<dbReference type="SUPFAM" id="SSF55031">
    <property type="entry name" value="Bacterial exopeptidase dimerisation domain"/>
    <property type="match status" value="1"/>
</dbReference>
<dbReference type="InterPro" id="IPR011650">
    <property type="entry name" value="Peptidase_M20_dimer"/>
</dbReference>
<dbReference type="GO" id="GO:0005737">
    <property type="term" value="C:cytoplasm"/>
    <property type="evidence" value="ECO:0007669"/>
    <property type="project" value="TreeGrafter"/>
</dbReference>
<dbReference type="Pfam" id="PF07687">
    <property type="entry name" value="M20_dimer"/>
    <property type="match status" value="1"/>
</dbReference>
<evidence type="ECO:0000313" key="3">
    <source>
        <dbReference type="EMBL" id="ESP88126.1"/>
    </source>
</evidence>
<name>V4GSQ4_9EURY</name>
<dbReference type="SUPFAM" id="SSF53187">
    <property type="entry name" value="Zn-dependent exopeptidases"/>
    <property type="match status" value="1"/>
</dbReference>
<organism evidence="3 4">
    <name type="scientific">Candidatus Halobonum tyrrellensis G22</name>
    <dbReference type="NCBI Taxonomy" id="1324957"/>
    <lineage>
        <taxon>Archaea</taxon>
        <taxon>Methanobacteriati</taxon>
        <taxon>Methanobacteriota</taxon>
        <taxon>Stenosarchaea group</taxon>
        <taxon>Halobacteria</taxon>
        <taxon>Halobacteriales</taxon>
        <taxon>Haloferacaceae</taxon>
        <taxon>Candidatus Halobonum</taxon>
    </lineage>
</organism>
<dbReference type="PANTHER" id="PTHR30575">
    <property type="entry name" value="PEPTIDASE M20"/>
    <property type="match status" value="1"/>
</dbReference>
<evidence type="ECO:0000313" key="4">
    <source>
        <dbReference type="Proteomes" id="UP000017840"/>
    </source>
</evidence>
<dbReference type="EMBL" id="ASGZ01000034">
    <property type="protein sequence ID" value="ESP88126.1"/>
    <property type="molecule type" value="Genomic_DNA"/>
</dbReference>
<dbReference type="Gene3D" id="3.40.630.10">
    <property type="entry name" value="Zn peptidases"/>
    <property type="match status" value="1"/>
</dbReference>
<comment type="caution">
    <text evidence="3">The sequence shown here is derived from an EMBL/GenBank/DDBJ whole genome shotgun (WGS) entry which is preliminary data.</text>
</comment>
<reference evidence="3 4" key="1">
    <citation type="journal article" date="2013" name="Genome Announc.">
        <title>Draft Genome Sequence of 'Candidatus Halobonum tyrrellensis' Strain G22, Isolated from the Hypersaline Waters of Lake Tyrrell, Australia.</title>
        <authorList>
            <person name="Ugalde J.A."/>
            <person name="Narasingarao P."/>
            <person name="Kuo S."/>
            <person name="Podell S."/>
            <person name="Allen E.E."/>
        </authorList>
    </citation>
    <scope>NUCLEOTIDE SEQUENCE [LARGE SCALE GENOMIC DNA]</scope>
    <source>
        <strain evidence="3 4">G22</strain>
    </source>
</reference>
<dbReference type="PANTHER" id="PTHR30575:SF0">
    <property type="entry name" value="XAA-ARG DIPEPTIDASE"/>
    <property type="match status" value="1"/>
</dbReference>
<dbReference type="InterPro" id="IPR017439">
    <property type="entry name" value="Amidohydrolase"/>
</dbReference>
<dbReference type="InterPro" id="IPR036264">
    <property type="entry name" value="Bact_exopeptidase_dim_dom"/>
</dbReference>
<feature type="region of interest" description="Disordered" evidence="1">
    <location>
        <begin position="93"/>
        <end position="112"/>
    </location>
</feature>